<reference evidence="1" key="1">
    <citation type="submission" date="2021-02" db="EMBL/GenBank/DDBJ databases">
        <authorList>
            <person name="Dougan E. K."/>
            <person name="Rhodes N."/>
            <person name="Thang M."/>
            <person name="Chan C."/>
        </authorList>
    </citation>
    <scope>NUCLEOTIDE SEQUENCE</scope>
</reference>
<evidence type="ECO:0000313" key="2">
    <source>
        <dbReference type="Proteomes" id="UP000626109"/>
    </source>
</evidence>
<dbReference type="EMBL" id="CAJNNW010013447">
    <property type="protein sequence ID" value="CAE8655356.1"/>
    <property type="molecule type" value="Genomic_DNA"/>
</dbReference>
<feature type="non-terminal residue" evidence="1">
    <location>
        <position position="1"/>
    </location>
</feature>
<comment type="caution">
    <text evidence="1">The sequence shown here is derived from an EMBL/GenBank/DDBJ whole genome shotgun (WGS) entry which is preliminary data.</text>
</comment>
<proteinExistence type="predicted"/>
<protein>
    <submittedName>
        <fullName evidence="1">Uncharacterized protein</fullName>
    </submittedName>
</protein>
<dbReference type="AlphaFoldDB" id="A0A813IQR4"/>
<accession>A0A813IQR4</accession>
<dbReference type="Proteomes" id="UP000626109">
    <property type="component" value="Unassembled WGS sequence"/>
</dbReference>
<sequence>VHTTKHGLMRVFQVMNVSQESKDWVANPANRECDAPGSWYCVGKYPPALEKLIAKRKNFAQLEDFNKVSSKSAYSRMVEKQQGRISSDEM</sequence>
<organism evidence="1 2">
    <name type="scientific">Polarella glacialis</name>
    <name type="common">Dinoflagellate</name>
    <dbReference type="NCBI Taxonomy" id="89957"/>
    <lineage>
        <taxon>Eukaryota</taxon>
        <taxon>Sar</taxon>
        <taxon>Alveolata</taxon>
        <taxon>Dinophyceae</taxon>
        <taxon>Suessiales</taxon>
        <taxon>Suessiaceae</taxon>
        <taxon>Polarella</taxon>
    </lineage>
</organism>
<name>A0A813IQR4_POLGL</name>
<gene>
    <name evidence="1" type="ORF">PGLA2088_LOCUS11579</name>
</gene>
<evidence type="ECO:0000313" key="1">
    <source>
        <dbReference type="EMBL" id="CAE8655356.1"/>
    </source>
</evidence>